<name>A0A3E0WLV9_9GAMM</name>
<dbReference type="AlphaFoldDB" id="A0A3E0WLV9"/>
<comment type="caution">
    <text evidence="2">The sequence shown here is derived from an EMBL/GenBank/DDBJ whole genome shotgun (WGS) entry which is preliminary data.</text>
</comment>
<dbReference type="InterPro" id="IPR008183">
    <property type="entry name" value="Aldose_1/G6P_1-epimerase"/>
</dbReference>
<dbReference type="EMBL" id="NFZW01000024">
    <property type="protein sequence ID" value="RFA32925.1"/>
    <property type="molecule type" value="Genomic_DNA"/>
</dbReference>
<proteinExistence type="predicted"/>
<organism evidence="2 3">
    <name type="scientific">Alkalilimnicola ehrlichii</name>
    <dbReference type="NCBI Taxonomy" id="351052"/>
    <lineage>
        <taxon>Bacteria</taxon>
        <taxon>Pseudomonadati</taxon>
        <taxon>Pseudomonadota</taxon>
        <taxon>Gammaproteobacteria</taxon>
        <taxon>Chromatiales</taxon>
        <taxon>Ectothiorhodospiraceae</taxon>
        <taxon>Alkalilimnicola</taxon>
    </lineage>
</organism>
<feature type="region of interest" description="Disordered" evidence="1">
    <location>
        <begin position="168"/>
        <end position="208"/>
    </location>
</feature>
<dbReference type="Proteomes" id="UP000256763">
    <property type="component" value="Unassembled WGS sequence"/>
</dbReference>
<feature type="compositionally biased region" description="Polar residues" evidence="1">
    <location>
        <begin position="194"/>
        <end position="208"/>
    </location>
</feature>
<accession>A0A3E0WLV9</accession>
<reference evidence="3" key="1">
    <citation type="submission" date="2017-05" db="EMBL/GenBank/DDBJ databases">
        <authorList>
            <person name="Sharma S."/>
            <person name="Sidhu C."/>
            <person name="Pinnaka A.K."/>
        </authorList>
    </citation>
    <scope>NUCLEOTIDE SEQUENCE [LARGE SCALE GENOMIC DNA]</scope>
    <source>
        <strain evidence="3">AK93</strain>
    </source>
</reference>
<dbReference type="GO" id="GO:0016853">
    <property type="term" value="F:isomerase activity"/>
    <property type="evidence" value="ECO:0007669"/>
    <property type="project" value="InterPro"/>
</dbReference>
<dbReference type="InterPro" id="IPR014718">
    <property type="entry name" value="GH-type_carb-bd"/>
</dbReference>
<dbReference type="GO" id="GO:0005975">
    <property type="term" value="P:carbohydrate metabolic process"/>
    <property type="evidence" value="ECO:0007669"/>
    <property type="project" value="InterPro"/>
</dbReference>
<gene>
    <name evidence="2" type="ORF">CAL65_18465</name>
</gene>
<dbReference type="InterPro" id="IPR011013">
    <property type="entry name" value="Gal_mutarotase_sf_dom"/>
</dbReference>
<dbReference type="Gene3D" id="2.70.98.10">
    <property type="match status" value="1"/>
</dbReference>
<sequence length="308" mass="33789">MTIILDNGNLRLAVEPAAGASAARFDALTEQGPVALMRPGRERERDPNRLAMYPLVPWSNRIATGGFDWHGRRYDFAANLAGEPLPIHGDGWQRPWLVEARTQHEVRLTLRSNEQPPFDYRAELLYRLESESLIVELAVTHLGERSAPYGLGCIPGFRVAPIHASKHRPPVSGKWTTRNSLPNGHPSAAMIPGTSRTPQGCRTARSTTSSPVGTAARCCVGRGAAWPWKSRPNRIFRVIWCSRLVRRPTSFVSNRSITRSTLITWGRASTVWSSCITASAMPVAIASAGFASAEGEVATSIGLVQRNY</sequence>
<protein>
    <recommendedName>
        <fullName evidence="4">Aldose 1-epimerase</fullName>
    </recommendedName>
</protein>
<evidence type="ECO:0000313" key="3">
    <source>
        <dbReference type="Proteomes" id="UP000256763"/>
    </source>
</evidence>
<dbReference type="SUPFAM" id="SSF74650">
    <property type="entry name" value="Galactose mutarotase-like"/>
    <property type="match status" value="1"/>
</dbReference>
<keyword evidence="3" id="KW-1185">Reference proteome</keyword>
<evidence type="ECO:0000256" key="1">
    <source>
        <dbReference type="SAM" id="MobiDB-lite"/>
    </source>
</evidence>
<dbReference type="GO" id="GO:0030246">
    <property type="term" value="F:carbohydrate binding"/>
    <property type="evidence" value="ECO:0007669"/>
    <property type="project" value="InterPro"/>
</dbReference>
<evidence type="ECO:0008006" key="4">
    <source>
        <dbReference type="Google" id="ProtNLM"/>
    </source>
</evidence>
<evidence type="ECO:0000313" key="2">
    <source>
        <dbReference type="EMBL" id="RFA32925.1"/>
    </source>
</evidence>
<dbReference type="Pfam" id="PF01263">
    <property type="entry name" value="Aldose_epim"/>
    <property type="match status" value="1"/>
</dbReference>